<name>A0A371CKZ1_9APHY</name>
<evidence type="ECO:0000313" key="2">
    <source>
        <dbReference type="EMBL" id="RDX40954.1"/>
    </source>
</evidence>
<evidence type="ECO:0000256" key="1">
    <source>
        <dbReference type="SAM" id="MobiDB-lite"/>
    </source>
</evidence>
<dbReference type="Proteomes" id="UP000256964">
    <property type="component" value="Unassembled WGS sequence"/>
</dbReference>
<dbReference type="AlphaFoldDB" id="A0A371CKZ1"/>
<dbReference type="EMBL" id="KZ857529">
    <property type="protein sequence ID" value="RDX40954.1"/>
    <property type="molecule type" value="Genomic_DNA"/>
</dbReference>
<gene>
    <name evidence="2" type="ORF">OH76DRAFT_277170</name>
</gene>
<proteinExistence type="predicted"/>
<protein>
    <submittedName>
        <fullName evidence="2">Uncharacterized protein</fullName>
    </submittedName>
</protein>
<organism evidence="2 3">
    <name type="scientific">Lentinus brumalis</name>
    <dbReference type="NCBI Taxonomy" id="2498619"/>
    <lineage>
        <taxon>Eukaryota</taxon>
        <taxon>Fungi</taxon>
        <taxon>Dikarya</taxon>
        <taxon>Basidiomycota</taxon>
        <taxon>Agaricomycotina</taxon>
        <taxon>Agaricomycetes</taxon>
        <taxon>Polyporales</taxon>
        <taxon>Polyporaceae</taxon>
        <taxon>Lentinus</taxon>
    </lineage>
</organism>
<sequence length="209" mass="23645">MISLVVLQTSSPNCATLKFDRSERKVDKMGMSFFSGRKMCPNDTADRRMDGGEVIEAKYLLHMLKHSAELPVLQARLNGSRDRLDRRCNEQVCPRQNDRADGPARRPRSIGHHSKLRPVIRTVRVSRKHRTIQGISLPAIVIGSGAGALSVHRDWTTPGSDDNAEQDKWKRVAHFRLGWRERRGWVSIPQGKPPRILQWATPGRSSSPN</sequence>
<feature type="region of interest" description="Disordered" evidence="1">
    <location>
        <begin position="190"/>
        <end position="209"/>
    </location>
</feature>
<reference evidence="2 3" key="1">
    <citation type="journal article" date="2018" name="Biotechnol. Biofuels">
        <title>Integrative visual omics of the white-rot fungus Polyporus brumalis exposes the biotechnological potential of its oxidative enzymes for delignifying raw plant biomass.</title>
        <authorList>
            <person name="Miyauchi S."/>
            <person name="Rancon A."/>
            <person name="Drula E."/>
            <person name="Hage H."/>
            <person name="Chaduli D."/>
            <person name="Favel A."/>
            <person name="Grisel S."/>
            <person name="Henrissat B."/>
            <person name="Herpoel-Gimbert I."/>
            <person name="Ruiz-Duenas F.J."/>
            <person name="Chevret D."/>
            <person name="Hainaut M."/>
            <person name="Lin J."/>
            <person name="Wang M."/>
            <person name="Pangilinan J."/>
            <person name="Lipzen A."/>
            <person name="Lesage-Meessen L."/>
            <person name="Navarro D."/>
            <person name="Riley R."/>
            <person name="Grigoriev I.V."/>
            <person name="Zhou S."/>
            <person name="Raouche S."/>
            <person name="Rosso M.N."/>
        </authorList>
    </citation>
    <scope>NUCLEOTIDE SEQUENCE [LARGE SCALE GENOMIC DNA]</scope>
    <source>
        <strain evidence="2 3">BRFM 1820</strain>
    </source>
</reference>
<evidence type="ECO:0000313" key="3">
    <source>
        <dbReference type="Proteomes" id="UP000256964"/>
    </source>
</evidence>
<keyword evidence="3" id="KW-1185">Reference proteome</keyword>
<accession>A0A371CKZ1</accession>